<reference evidence="3 4" key="1">
    <citation type="submission" date="2019-09" db="EMBL/GenBank/DDBJ databases">
        <authorList>
            <person name="Kevbrin V."/>
            <person name="Grouzdev D.S."/>
        </authorList>
    </citation>
    <scope>NUCLEOTIDE SEQUENCE [LARGE SCALE GENOMIC DNA]</scope>
    <source>
        <strain evidence="3 4">G-192</strain>
    </source>
</reference>
<evidence type="ECO:0000313" key="4">
    <source>
        <dbReference type="Proteomes" id="UP000325122"/>
    </source>
</evidence>
<dbReference type="PANTHER" id="PTHR35535:SF2">
    <property type="entry name" value="DUF306 DOMAIN-CONTAINING PROTEIN"/>
    <property type="match status" value="1"/>
</dbReference>
<dbReference type="InterPro" id="IPR053147">
    <property type="entry name" value="Hsp_HslJ-like"/>
</dbReference>
<dbReference type="PANTHER" id="PTHR35535">
    <property type="entry name" value="HEAT SHOCK PROTEIN HSLJ"/>
    <property type="match status" value="1"/>
</dbReference>
<comment type="caution">
    <text evidence="3">The sequence shown here is derived from an EMBL/GenBank/DDBJ whole genome shotgun (WGS) entry which is preliminary data.</text>
</comment>
<name>A0A5M6ZA29_9PROT</name>
<dbReference type="Proteomes" id="UP000325122">
    <property type="component" value="Unassembled WGS sequence"/>
</dbReference>
<dbReference type="InterPro" id="IPR005184">
    <property type="entry name" value="DUF306_Meta_HslJ"/>
</dbReference>
<protein>
    <submittedName>
        <fullName evidence="3">META domain-containing protein</fullName>
    </submittedName>
</protein>
<keyword evidence="4" id="KW-1185">Reference proteome</keyword>
<sequence>MIRTALAFALPALMIAACGAPDPAPGSEDLDAAPETVLEAGAADALTGPEWIVTAIDGADVIEDAAPTIAFLPNGVTGAAGCNRFNGGYEADDMTLSFGALATTRMACAEDRMEQERAFLTILSQIVSYEASDDGTGLTLTASDGRTITATR</sequence>
<dbReference type="PROSITE" id="PS51257">
    <property type="entry name" value="PROKAR_LIPOPROTEIN"/>
    <property type="match status" value="1"/>
</dbReference>
<keyword evidence="1" id="KW-0732">Signal</keyword>
<proteinExistence type="predicted"/>
<dbReference type="RefSeq" id="WP_150023979.1">
    <property type="nucleotide sequence ID" value="NZ_VWOJ01000005.1"/>
</dbReference>
<accession>A0A5M6ZA29</accession>
<evidence type="ECO:0000313" key="3">
    <source>
        <dbReference type="EMBL" id="KAA5800960.1"/>
    </source>
</evidence>
<organism evidence="3 4">
    <name type="scientific">Alkalicaulis satelles</name>
    <dbReference type="NCBI Taxonomy" id="2609175"/>
    <lineage>
        <taxon>Bacteria</taxon>
        <taxon>Pseudomonadati</taxon>
        <taxon>Pseudomonadota</taxon>
        <taxon>Alphaproteobacteria</taxon>
        <taxon>Maricaulales</taxon>
        <taxon>Maricaulaceae</taxon>
        <taxon>Alkalicaulis</taxon>
    </lineage>
</organism>
<dbReference type="AlphaFoldDB" id="A0A5M6ZA29"/>
<dbReference type="Gene3D" id="2.40.128.270">
    <property type="match status" value="1"/>
</dbReference>
<evidence type="ECO:0000259" key="2">
    <source>
        <dbReference type="Pfam" id="PF03724"/>
    </source>
</evidence>
<feature type="signal peptide" evidence="1">
    <location>
        <begin position="1"/>
        <end position="19"/>
    </location>
</feature>
<dbReference type="EMBL" id="VWOJ01000005">
    <property type="protein sequence ID" value="KAA5800960.1"/>
    <property type="molecule type" value="Genomic_DNA"/>
</dbReference>
<evidence type="ECO:0000256" key="1">
    <source>
        <dbReference type="SAM" id="SignalP"/>
    </source>
</evidence>
<feature type="domain" description="DUF306" evidence="2">
    <location>
        <begin position="45"/>
        <end position="149"/>
    </location>
</feature>
<feature type="chain" id="PRO_5024433038" evidence="1">
    <location>
        <begin position="20"/>
        <end position="152"/>
    </location>
</feature>
<dbReference type="Pfam" id="PF03724">
    <property type="entry name" value="META"/>
    <property type="match status" value="1"/>
</dbReference>
<gene>
    <name evidence="3" type="ORF">F1654_12920</name>
</gene>
<dbReference type="InterPro" id="IPR038670">
    <property type="entry name" value="HslJ-like_sf"/>
</dbReference>